<dbReference type="InterPro" id="IPR036890">
    <property type="entry name" value="HATPase_C_sf"/>
</dbReference>
<dbReference type="SUPFAM" id="SSF47384">
    <property type="entry name" value="Homodimeric domain of signal transducing histidine kinase"/>
    <property type="match status" value="1"/>
</dbReference>
<dbReference type="Proteomes" id="UP001165444">
    <property type="component" value="Unassembled WGS sequence"/>
</dbReference>
<dbReference type="SMART" id="SM00387">
    <property type="entry name" value="HATPase_c"/>
    <property type="match status" value="1"/>
</dbReference>
<dbReference type="CDD" id="cd00082">
    <property type="entry name" value="HisKA"/>
    <property type="match status" value="1"/>
</dbReference>
<keyword evidence="9" id="KW-0418">Kinase</keyword>
<dbReference type="SMART" id="SM00388">
    <property type="entry name" value="HisKA"/>
    <property type="match status" value="1"/>
</dbReference>
<evidence type="ECO:0000259" key="18">
    <source>
        <dbReference type="PROSITE" id="PS50894"/>
    </source>
</evidence>
<evidence type="ECO:0000256" key="10">
    <source>
        <dbReference type="ARBA" id="ARBA00022840"/>
    </source>
</evidence>
<dbReference type="Pfam" id="PF00072">
    <property type="entry name" value="Response_reg"/>
    <property type="match status" value="1"/>
</dbReference>
<dbReference type="CDD" id="cd16922">
    <property type="entry name" value="HATPase_EvgS-ArcB-TorS-like"/>
    <property type="match status" value="1"/>
</dbReference>
<evidence type="ECO:0000256" key="6">
    <source>
        <dbReference type="ARBA" id="ARBA00022553"/>
    </source>
</evidence>
<keyword evidence="7" id="KW-0808">Transferase</keyword>
<evidence type="ECO:0000256" key="1">
    <source>
        <dbReference type="ARBA" id="ARBA00000085"/>
    </source>
</evidence>
<keyword evidence="10 19" id="KW-0067">ATP-binding</keyword>
<feature type="modified residue" description="Phosphohistidine" evidence="13">
    <location>
        <position position="783"/>
    </location>
</feature>
<keyword evidence="10 19" id="KW-0547">Nucleotide-binding</keyword>
<evidence type="ECO:0000256" key="11">
    <source>
        <dbReference type="ARBA" id="ARBA00022989"/>
    </source>
</evidence>
<organism evidence="19 20">
    <name type="scientific">Parabacteroides faecalis</name>
    <dbReference type="NCBI Taxonomy" id="2924040"/>
    <lineage>
        <taxon>Bacteria</taxon>
        <taxon>Pseudomonadati</taxon>
        <taxon>Bacteroidota</taxon>
        <taxon>Bacteroidia</taxon>
        <taxon>Bacteroidales</taxon>
        <taxon>Tannerellaceae</taxon>
        <taxon>Parabacteroides</taxon>
    </lineage>
</organism>
<keyword evidence="12 15" id="KW-0472">Membrane</keyword>
<dbReference type="SUPFAM" id="SSF55874">
    <property type="entry name" value="ATPase domain of HSP90 chaperone/DNA topoisomerase II/histidine kinase"/>
    <property type="match status" value="1"/>
</dbReference>
<keyword evidence="6 14" id="KW-0597">Phosphoprotein</keyword>
<keyword evidence="8 15" id="KW-0812">Transmembrane</keyword>
<sequence>MEEKNRHITRKVVWGYLLLLLIAVGAVGYVYSIIQQLAVEDAPDTATRDKTYLVTNTLTLLYESEAMGHIVGKSDNELYLFNRTLNKADKNLDSLRLMLTDTVQQLKVDTIKYLLKRKRWNTLKLQETLNEWNAGRIYMEKIQQVIEVQDSVVRIQKPDTISQPVVREIVEVKQDTVVVTKKKKKGFFRRLAEAFSPKEEVDTSFVKNTTRQLVTDTAQIVYNPSDTIIQVLRNLQDTVADRREQLANTLLQRANNLRYNNSVLTSRINQMLRDIEEEAVQQSIDRMEHKQSLLKETTRLIGGIGLVAIVVAIVFLVIIIRDISRSHYYRQQLEKAKQYAEDLLRSRENLILTISHDIRAPLSSIIGFIDLLLKRNPDERQRYYLDNMTGSSKHILSLVNDLLDFHRLEAGQIEIHPVPFSVLSLIQEIYVSFNPLAEAKGLRLHLDVKPPYMELTYLGDTNRLRQVINNLLSNAVKFTPEGTVTLRAAITKLHDKQYELDVTVSDAGPGIPEAEQERIFGDFTRLQGSEKVEGFGLGLSITRRLVELLKGTLKVHSVVGQGSDFILTIPLPLSEVSLNPVVVEEAEEEAADPEPLSLAGERTVYCLLVDDDAIQLALTEELLKRSRVEVVGVSNPHAVLDILKNTSFDAIITDIQMPGMDGYHLLKMIRESGIQGTDQVPIIALSASVANEHSHYIEAGFTGFLNKPFTAVQLIELLNQLLTVHLEPVVKIDFSTLTAFAGEDEEASASILKTFTEETGKSIELLRKALAEEDRQEASRLSHKLIPLLTMLGANNLVQKLRILEKNDDELTEEGWKKLLAEVIDNVSDIVRQAVEKCG</sequence>
<evidence type="ECO:0000259" key="16">
    <source>
        <dbReference type="PROSITE" id="PS50109"/>
    </source>
</evidence>
<evidence type="ECO:0000256" key="14">
    <source>
        <dbReference type="PROSITE-ProRule" id="PRU00169"/>
    </source>
</evidence>
<dbReference type="Gene3D" id="1.20.120.160">
    <property type="entry name" value="HPT domain"/>
    <property type="match status" value="1"/>
</dbReference>
<protein>
    <recommendedName>
        <fullName evidence="3">histidine kinase</fullName>
        <ecNumber evidence="3">2.7.13.3</ecNumber>
    </recommendedName>
</protein>
<dbReference type="InterPro" id="IPR001789">
    <property type="entry name" value="Sig_transdc_resp-reg_receiver"/>
</dbReference>
<dbReference type="Pfam" id="PF01627">
    <property type="entry name" value="Hpt"/>
    <property type="match status" value="1"/>
</dbReference>
<feature type="domain" description="Histidine kinase" evidence="16">
    <location>
        <begin position="353"/>
        <end position="573"/>
    </location>
</feature>
<evidence type="ECO:0000256" key="15">
    <source>
        <dbReference type="SAM" id="Phobius"/>
    </source>
</evidence>
<dbReference type="PANTHER" id="PTHR43047">
    <property type="entry name" value="TWO-COMPONENT HISTIDINE PROTEIN KINASE"/>
    <property type="match status" value="1"/>
</dbReference>
<dbReference type="InterPro" id="IPR036641">
    <property type="entry name" value="HPT_dom_sf"/>
</dbReference>
<feature type="transmembrane region" description="Helical" evidence="15">
    <location>
        <begin position="300"/>
        <end position="320"/>
    </location>
</feature>
<keyword evidence="5" id="KW-0997">Cell inner membrane</keyword>
<reference evidence="19 20" key="1">
    <citation type="submission" date="2022-03" db="EMBL/GenBank/DDBJ databases">
        <title>Parabacteroides sp. nov. isolated from swine feces.</title>
        <authorList>
            <person name="Bak J.E."/>
        </authorList>
    </citation>
    <scope>NUCLEOTIDE SEQUENCE [LARGE SCALE GENOMIC DNA]</scope>
    <source>
        <strain evidence="19 20">AGMB00274</strain>
    </source>
</reference>
<feature type="modified residue" description="4-aspartylphosphate" evidence="14">
    <location>
        <position position="654"/>
    </location>
</feature>
<evidence type="ECO:0000256" key="9">
    <source>
        <dbReference type="ARBA" id="ARBA00022777"/>
    </source>
</evidence>
<dbReference type="EMBL" id="JAKZMM010000081">
    <property type="protein sequence ID" value="MCJ2382410.1"/>
    <property type="molecule type" value="Genomic_DNA"/>
</dbReference>
<comment type="catalytic activity">
    <reaction evidence="1">
        <text>ATP + protein L-histidine = ADP + protein N-phospho-L-histidine.</text>
        <dbReference type="EC" id="2.7.13.3"/>
    </reaction>
</comment>
<dbReference type="InterPro" id="IPR005467">
    <property type="entry name" value="His_kinase_dom"/>
</dbReference>
<evidence type="ECO:0000256" key="4">
    <source>
        <dbReference type="ARBA" id="ARBA00022475"/>
    </source>
</evidence>
<dbReference type="PROSITE" id="PS50894">
    <property type="entry name" value="HPT"/>
    <property type="match status" value="1"/>
</dbReference>
<dbReference type="PRINTS" id="PR00344">
    <property type="entry name" value="BCTRLSENSOR"/>
</dbReference>
<dbReference type="SUPFAM" id="SSF47226">
    <property type="entry name" value="Histidine-containing phosphotransfer domain, HPT domain"/>
    <property type="match status" value="1"/>
</dbReference>
<evidence type="ECO:0000313" key="20">
    <source>
        <dbReference type="Proteomes" id="UP001165444"/>
    </source>
</evidence>
<evidence type="ECO:0000256" key="7">
    <source>
        <dbReference type="ARBA" id="ARBA00022679"/>
    </source>
</evidence>
<dbReference type="CDD" id="cd17546">
    <property type="entry name" value="REC_hyHK_CKI1_RcsC-like"/>
    <property type="match status" value="1"/>
</dbReference>
<dbReference type="InterPro" id="IPR003594">
    <property type="entry name" value="HATPase_dom"/>
</dbReference>
<dbReference type="Gene3D" id="3.30.565.10">
    <property type="entry name" value="Histidine kinase-like ATPase, C-terminal domain"/>
    <property type="match status" value="1"/>
</dbReference>
<dbReference type="PANTHER" id="PTHR43047:SF72">
    <property type="entry name" value="OSMOSENSING HISTIDINE PROTEIN KINASE SLN1"/>
    <property type="match status" value="1"/>
</dbReference>
<evidence type="ECO:0000256" key="13">
    <source>
        <dbReference type="PROSITE-ProRule" id="PRU00110"/>
    </source>
</evidence>
<dbReference type="Gene3D" id="3.40.50.2300">
    <property type="match status" value="1"/>
</dbReference>
<evidence type="ECO:0000256" key="12">
    <source>
        <dbReference type="ARBA" id="ARBA00023136"/>
    </source>
</evidence>
<gene>
    <name evidence="19" type="ORF">MUN53_17670</name>
</gene>
<dbReference type="InterPro" id="IPR011006">
    <property type="entry name" value="CheY-like_superfamily"/>
</dbReference>
<proteinExistence type="predicted"/>
<evidence type="ECO:0000259" key="17">
    <source>
        <dbReference type="PROSITE" id="PS50110"/>
    </source>
</evidence>
<feature type="domain" description="Response regulatory" evidence="17">
    <location>
        <begin position="605"/>
        <end position="722"/>
    </location>
</feature>
<evidence type="ECO:0000256" key="3">
    <source>
        <dbReference type="ARBA" id="ARBA00012438"/>
    </source>
</evidence>
<keyword evidence="4" id="KW-1003">Cell membrane</keyword>
<dbReference type="RefSeq" id="WP_243326711.1">
    <property type="nucleotide sequence ID" value="NZ_JAKZMM010000081.1"/>
</dbReference>
<comment type="caution">
    <text evidence="19">The sequence shown here is derived from an EMBL/GenBank/DDBJ whole genome shotgun (WGS) entry which is preliminary data.</text>
</comment>
<keyword evidence="20" id="KW-1185">Reference proteome</keyword>
<accession>A0ABT0C5W2</accession>
<evidence type="ECO:0000256" key="8">
    <source>
        <dbReference type="ARBA" id="ARBA00022692"/>
    </source>
</evidence>
<dbReference type="GO" id="GO:0005524">
    <property type="term" value="F:ATP binding"/>
    <property type="evidence" value="ECO:0007669"/>
    <property type="project" value="UniProtKB-KW"/>
</dbReference>
<dbReference type="InterPro" id="IPR036097">
    <property type="entry name" value="HisK_dim/P_sf"/>
</dbReference>
<dbReference type="InterPro" id="IPR003661">
    <property type="entry name" value="HisK_dim/P_dom"/>
</dbReference>
<feature type="domain" description="HPt" evidence="18">
    <location>
        <begin position="744"/>
        <end position="839"/>
    </location>
</feature>
<evidence type="ECO:0000256" key="5">
    <source>
        <dbReference type="ARBA" id="ARBA00022519"/>
    </source>
</evidence>
<evidence type="ECO:0000256" key="2">
    <source>
        <dbReference type="ARBA" id="ARBA00004429"/>
    </source>
</evidence>
<evidence type="ECO:0000313" key="19">
    <source>
        <dbReference type="EMBL" id="MCJ2382410.1"/>
    </source>
</evidence>
<dbReference type="PROSITE" id="PS50109">
    <property type="entry name" value="HIS_KIN"/>
    <property type="match status" value="1"/>
</dbReference>
<dbReference type="InterPro" id="IPR008207">
    <property type="entry name" value="Sig_transdc_His_kin_Hpt_dom"/>
</dbReference>
<dbReference type="Gene3D" id="1.10.287.130">
    <property type="match status" value="1"/>
</dbReference>
<dbReference type="Pfam" id="PF02518">
    <property type="entry name" value="HATPase_c"/>
    <property type="match status" value="1"/>
</dbReference>
<comment type="subcellular location">
    <subcellularLocation>
        <location evidence="2">Cell inner membrane</location>
        <topology evidence="2">Multi-pass membrane protein</topology>
    </subcellularLocation>
</comment>
<dbReference type="InterPro" id="IPR004358">
    <property type="entry name" value="Sig_transdc_His_kin-like_C"/>
</dbReference>
<feature type="transmembrane region" description="Helical" evidence="15">
    <location>
        <begin position="12"/>
        <end position="31"/>
    </location>
</feature>
<dbReference type="PROSITE" id="PS50110">
    <property type="entry name" value="RESPONSE_REGULATORY"/>
    <property type="match status" value="1"/>
</dbReference>
<dbReference type="SUPFAM" id="SSF52172">
    <property type="entry name" value="CheY-like"/>
    <property type="match status" value="1"/>
</dbReference>
<dbReference type="SMART" id="SM00448">
    <property type="entry name" value="REC"/>
    <property type="match status" value="1"/>
</dbReference>
<name>A0ABT0C5W2_9BACT</name>
<keyword evidence="11 15" id="KW-1133">Transmembrane helix</keyword>
<dbReference type="Pfam" id="PF00512">
    <property type="entry name" value="HisKA"/>
    <property type="match status" value="1"/>
</dbReference>
<dbReference type="EC" id="2.7.13.3" evidence="3"/>